<dbReference type="InterPro" id="IPR017200">
    <property type="entry name" value="PqqE-like"/>
</dbReference>
<proteinExistence type="predicted"/>
<dbReference type="SFLD" id="SFLDG01067">
    <property type="entry name" value="SPASM/twitch_domain_containing"/>
    <property type="match status" value="1"/>
</dbReference>
<dbReference type="AlphaFoldDB" id="S7VE83"/>
<comment type="cofactor">
    <cofactor evidence="1">
        <name>[4Fe-4S] cluster</name>
        <dbReference type="ChEBI" id="CHEBI:49883"/>
    </cofactor>
</comment>
<dbReference type="GO" id="GO:0003824">
    <property type="term" value="F:catalytic activity"/>
    <property type="evidence" value="ECO:0007669"/>
    <property type="project" value="InterPro"/>
</dbReference>
<keyword evidence="2" id="KW-0004">4Fe-4S</keyword>
<keyword evidence="6" id="KW-0411">Iron-sulfur</keyword>
<evidence type="ECO:0000313" key="8">
    <source>
        <dbReference type="EMBL" id="EPR45039.1"/>
    </source>
</evidence>
<organism evidence="8 9">
    <name type="scientific">Desulfococcus multivorans DSM 2059</name>
    <dbReference type="NCBI Taxonomy" id="1121405"/>
    <lineage>
        <taxon>Bacteria</taxon>
        <taxon>Pseudomonadati</taxon>
        <taxon>Thermodesulfobacteriota</taxon>
        <taxon>Desulfobacteria</taxon>
        <taxon>Desulfobacterales</taxon>
        <taxon>Desulfococcaceae</taxon>
        <taxon>Desulfococcus</taxon>
    </lineage>
</organism>
<keyword evidence="5" id="KW-0408">Iron</keyword>
<evidence type="ECO:0000256" key="5">
    <source>
        <dbReference type="ARBA" id="ARBA00023004"/>
    </source>
</evidence>
<dbReference type="STRING" id="897.B2D07_02240"/>
<evidence type="ECO:0000256" key="6">
    <source>
        <dbReference type="ARBA" id="ARBA00023014"/>
    </source>
</evidence>
<dbReference type="InterPro" id="IPR006638">
    <property type="entry name" value="Elp3/MiaA/NifB-like_rSAM"/>
</dbReference>
<dbReference type="RefSeq" id="WP_020875275.1">
    <property type="nucleotide sequence ID" value="NZ_ATHJ01000007.1"/>
</dbReference>
<dbReference type="CDD" id="cd01335">
    <property type="entry name" value="Radical_SAM"/>
    <property type="match status" value="1"/>
</dbReference>
<dbReference type="Proteomes" id="UP000014977">
    <property type="component" value="Unassembled WGS sequence"/>
</dbReference>
<dbReference type="Pfam" id="PF04055">
    <property type="entry name" value="Radical_SAM"/>
    <property type="match status" value="1"/>
</dbReference>
<evidence type="ECO:0000259" key="7">
    <source>
        <dbReference type="PROSITE" id="PS51918"/>
    </source>
</evidence>
<feature type="domain" description="Radical SAM core" evidence="7">
    <location>
        <begin position="10"/>
        <end position="222"/>
    </location>
</feature>
<dbReference type="eggNOG" id="COG0535">
    <property type="taxonomic scope" value="Bacteria"/>
</dbReference>
<dbReference type="NCBIfam" id="TIGR04085">
    <property type="entry name" value="rSAM_more_4Fe4S"/>
    <property type="match status" value="1"/>
</dbReference>
<dbReference type="SUPFAM" id="SSF102114">
    <property type="entry name" value="Radical SAM enzymes"/>
    <property type="match status" value="1"/>
</dbReference>
<dbReference type="InterPro" id="IPR058240">
    <property type="entry name" value="rSAM_sf"/>
</dbReference>
<dbReference type="PANTHER" id="PTHR11228">
    <property type="entry name" value="RADICAL SAM DOMAIN PROTEIN"/>
    <property type="match status" value="1"/>
</dbReference>
<keyword evidence="3" id="KW-0949">S-adenosyl-L-methionine</keyword>
<dbReference type="OrthoDB" id="9782387at2"/>
<dbReference type="PIRSF" id="PIRSF037420">
    <property type="entry name" value="PQQ_syn_pqqE"/>
    <property type="match status" value="1"/>
</dbReference>
<dbReference type="GO" id="GO:0046872">
    <property type="term" value="F:metal ion binding"/>
    <property type="evidence" value="ECO:0007669"/>
    <property type="project" value="UniProtKB-KW"/>
</dbReference>
<comment type="caution">
    <text evidence="8">The sequence shown here is derived from an EMBL/GenBank/DDBJ whole genome shotgun (WGS) entry which is preliminary data.</text>
</comment>
<dbReference type="SFLD" id="SFLDG01386">
    <property type="entry name" value="main_SPASM_domain-containing"/>
    <property type="match status" value="1"/>
</dbReference>
<gene>
    <name evidence="8" type="ORF">dsmv_3723</name>
</gene>
<protein>
    <submittedName>
        <fullName evidence="8">4Fe4S-binding SPASM domain containing protein</fullName>
    </submittedName>
</protein>
<dbReference type="SMART" id="SM00729">
    <property type="entry name" value="Elp3"/>
    <property type="match status" value="1"/>
</dbReference>
<dbReference type="InterPro" id="IPR023885">
    <property type="entry name" value="4Fe4S-binding_SPASM_dom"/>
</dbReference>
<keyword evidence="9" id="KW-1185">Reference proteome</keyword>
<dbReference type="InterPro" id="IPR013785">
    <property type="entry name" value="Aldolase_TIM"/>
</dbReference>
<dbReference type="InterPro" id="IPR007197">
    <property type="entry name" value="rSAM"/>
</dbReference>
<name>S7VE83_DESML</name>
<dbReference type="Gene3D" id="3.20.20.70">
    <property type="entry name" value="Aldolase class I"/>
    <property type="match status" value="1"/>
</dbReference>
<dbReference type="InterPro" id="IPR050377">
    <property type="entry name" value="Radical_SAM_PqqE_MftC-like"/>
</dbReference>
<evidence type="ECO:0000256" key="4">
    <source>
        <dbReference type="ARBA" id="ARBA00022723"/>
    </source>
</evidence>
<dbReference type="SFLD" id="SFLDS00029">
    <property type="entry name" value="Radical_SAM"/>
    <property type="match status" value="1"/>
</dbReference>
<evidence type="ECO:0000256" key="2">
    <source>
        <dbReference type="ARBA" id="ARBA00022485"/>
    </source>
</evidence>
<accession>S7VE83</accession>
<evidence type="ECO:0000256" key="1">
    <source>
        <dbReference type="ARBA" id="ARBA00001966"/>
    </source>
</evidence>
<evidence type="ECO:0000313" key="9">
    <source>
        <dbReference type="Proteomes" id="UP000014977"/>
    </source>
</evidence>
<evidence type="ECO:0000256" key="3">
    <source>
        <dbReference type="ARBA" id="ARBA00022691"/>
    </source>
</evidence>
<dbReference type="PROSITE" id="PS51918">
    <property type="entry name" value="RADICAL_SAM"/>
    <property type="match status" value="1"/>
</dbReference>
<dbReference type="EMBL" id="ATHJ01000007">
    <property type="protein sequence ID" value="EPR45039.1"/>
    <property type="molecule type" value="Genomic_DNA"/>
</dbReference>
<sequence>METSSLPIQAAPPDHLYIELTNQCNLRCKHCYLDAGPGGNHTLSSSLVRRALHDFATFGGMSVTFSGGEPLLHPDWPALVGYARSLNLVTAVVTNGLLLDSAAVKDLRELGATVTLSLDGASRETHESIRGAGSYAKALAALDQLEASHSRDQVIIAFTPTNTNVDDLIPLARHISERGFYRLYVSPLEDRGRSLVHEDKLSLDDESRMRLLIQIALLNTGPYRYMDIDCGHLNYFFHRLLTGEGDLGDPIEGTLRINPDGDIFLTAYSDDRRFLLGDLLNGSIRQAWQSDATRFLLNAVDQRRLGLPDCNSCPYWIICGGGSPVRAYMRHGSFQKPDEFCRAKQMFLDRWFSALR</sequence>
<reference evidence="8 9" key="1">
    <citation type="journal article" date="2013" name="Genome Announc.">
        <title>Draft genome sequences for three mercury-methylating, sulfate-reducing bacteria.</title>
        <authorList>
            <person name="Brown S.D."/>
            <person name="Hurt R.A.Jr."/>
            <person name="Gilmour C.C."/>
            <person name="Elias D.A."/>
        </authorList>
    </citation>
    <scope>NUCLEOTIDE SEQUENCE [LARGE SCALE GENOMIC DNA]</scope>
    <source>
        <strain evidence="8 9">DSM 2059</strain>
    </source>
</reference>
<keyword evidence="4" id="KW-0479">Metal-binding</keyword>
<dbReference type="PANTHER" id="PTHR11228:SF7">
    <property type="entry name" value="PQQA PEPTIDE CYCLASE"/>
    <property type="match status" value="1"/>
</dbReference>
<dbReference type="GO" id="GO:0051539">
    <property type="term" value="F:4 iron, 4 sulfur cluster binding"/>
    <property type="evidence" value="ECO:0007669"/>
    <property type="project" value="UniProtKB-KW"/>
</dbReference>